<dbReference type="Proteomes" id="UP001148662">
    <property type="component" value="Unassembled WGS sequence"/>
</dbReference>
<dbReference type="EMBL" id="JANHOG010000689">
    <property type="protein sequence ID" value="KAJ3552222.1"/>
    <property type="molecule type" value="Genomic_DNA"/>
</dbReference>
<proteinExistence type="predicted"/>
<organism evidence="1 2">
    <name type="scientific">Phlebia brevispora</name>
    <dbReference type="NCBI Taxonomy" id="194682"/>
    <lineage>
        <taxon>Eukaryota</taxon>
        <taxon>Fungi</taxon>
        <taxon>Dikarya</taxon>
        <taxon>Basidiomycota</taxon>
        <taxon>Agaricomycotina</taxon>
        <taxon>Agaricomycetes</taxon>
        <taxon>Polyporales</taxon>
        <taxon>Meruliaceae</taxon>
        <taxon>Phlebia</taxon>
    </lineage>
</organism>
<evidence type="ECO:0000313" key="1">
    <source>
        <dbReference type="EMBL" id="KAJ3552222.1"/>
    </source>
</evidence>
<gene>
    <name evidence="1" type="ORF">NM688_g4263</name>
</gene>
<name>A0ACC1T3J7_9APHY</name>
<keyword evidence="2" id="KW-1185">Reference proteome</keyword>
<reference evidence="1" key="1">
    <citation type="submission" date="2022-07" db="EMBL/GenBank/DDBJ databases">
        <title>Genome Sequence of Phlebia brevispora.</title>
        <authorList>
            <person name="Buettner E."/>
        </authorList>
    </citation>
    <scope>NUCLEOTIDE SEQUENCE</scope>
    <source>
        <strain evidence="1">MPL23</strain>
    </source>
</reference>
<protein>
    <submittedName>
        <fullName evidence="1">Uncharacterized protein</fullName>
    </submittedName>
</protein>
<sequence length="393" mass="44019">MDILGWRDQDIGPEFVAFLTEKLRTTTDALKRVQEENEQLRKDAAGLEEHLLDENHNIKAEGGIELDAAYACRAGICPSMEEVKGLKSTVDALEEKLKVQSDDHAIEISGLQDRLTRTKAKYAACRAELKVYRKEHEDSSNSLADQEPGPSDQSRVELDLDQETGIPIAEEVAVIQVQDNVAASGLDEFMRFQDATDDPNQVDSQQSWQELALALSLPANADFLSYLPQTVLEPSGEYVQIYLPSRCCTSKGPPLQWTVNHTFDLYSGKTMELFYKGSAGVHYIGTYQHDRTPEMKQQHFRNLRKNLREAMAAETFLCKGVPESVQKTVHRMYWDGTAVMDSFHLRRVGFNGRLYGALKTLPGPEAKGKGKGKGKRKAENQPGPPAPKKRKTH</sequence>
<accession>A0ACC1T3J7</accession>
<comment type="caution">
    <text evidence="1">The sequence shown here is derived from an EMBL/GenBank/DDBJ whole genome shotgun (WGS) entry which is preliminary data.</text>
</comment>
<evidence type="ECO:0000313" key="2">
    <source>
        <dbReference type="Proteomes" id="UP001148662"/>
    </source>
</evidence>